<reference evidence="2" key="1">
    <citation type="journal article" date="2023" name="bioRxiv">
        <title>Improved chromosome-level genome assembly for marigold (Tagetes erecta).</title>
        <authorList>
            <person name="Jiang F."/>
            <person name="Yuan L."/>
            <person name="Wang S."/>
            <person name="Wang H."/>
            <person name="Xu D."/>
            <person name="Wang A."/>
            <person name="Fan W."/>
        </authorList>
    </citation>
    <scope>NUCLEOTIDE SEQUENCE</scope>
    <source>
        <strain evidence="2">WSJ</strain>
        <tissue evidence="2">Leaf</tissue>
    </source>
</reference>
<organism evidence="2 3">
    <name type="scientific">Tagetes erecta</name>
    <name type="common">African marigold</name>
    <dbReference type="NCBI Taxonomy" id="13708"/>
    <lineage>
        <taxon>Eukaryota</taxon>
        <taxon>Viridiplantae</taxon>
        <taxon>Streptophyta</taxon>
        <taxon>Embryophyta</taxon>
        <taxon>Tracheophyta</taxon>
        <taxon>Spermatophyta</taxon>
        <taxon>Magnoliopsida</taxon>
        <taxon>eudicotyledons</taxon>
        <taxon>Gunneridae</taxon>
        <taxon>Pentapetalae</taxon>
        <taxon>asterids</taxon>
        <taxon>campanulids</taxon>
        <taxon>Asterales</taxon>
        <taxon>Asteraceae</taxon>
        <taxon>Asteroideae</taxon>
        <taxon>Heliantheae alliance</taxon>
        <taxon>Tageteae</taxon>
        <taxon>Tagetes</taxon>
    </lineage>
</organism>
<dbReference type="Proteomes" id="UP001229421">
    <property type="component" value="Unassembled WGS sequence"/>
</dbReference>
<name>A0AAD8K604_TARER</name>
<comment type="caution">
    <text evidence="2">The sequence shown here is derived from an EMBL/GenBank/DDBJ whole genome shotgun (WGS) entry which is preliminary data.</text>
</comment>
<feature type="region of interest" description="Disordered" evidence="1">
    <location>
        <begin position="1"/>
        <end position="25"/>
    </location>
</feature>
<evidence type="ECO:0000256" key="1">
    <source>
        <dbReference type="SAM" id="MobiDB-lite"/>
    </source>
</evidence>
<feature type="compositionally biased region" description="Polar residues" evidence="1">
    <location>
        <begin position="1"/>
        <end position="10"/>
    </location>
</feature>
<evidence type="ECO:0000313" key="2">
    <source>
        <dbReference type="EMBL" id="KAK1414882.1"/>
    </source>
</evidence>
<accession>A0AAD8K604</accession>
<feature type="compositionally biased region" description="Basic and acidic residues" evidence="1">
    <location>
        <begin position="11"/>
        <end position="25"/>
    </location>
</feature>
<gene>
    <name evidence="2" type="ORF">QVD17_30643</name>
</gene>
<sequence length="172" mass="19481">MDMLKSMQQEMQRRNQFDETRAQKDDIRDKAIQSLTNQMGQLATDVENLKKNKGQLPSDTKVNPSHTTTRNVSIHHVNVLGSGKEYKKPFSSDLIEGVVEDITGMENDEEEPMFQNNVLKENTNEKPFAKPVSKENVNQNNKEVDQSQVPFPSALVDPGKKNVISHTSLEKD</sequence>
<feature type="region of interest" description="Disordered" evidence="1">
    <location>
        <begin position="117"/>
        <end position="172"/>
    </location>
</feature>
<proteinExistence type="predicted"/>
<evidence type="ECO:0000313" key="3">
    <source>
        <dbReference type="Proteomes" id="UP001229421"/>
    </source>
</evidence>
<dbReference type="EMBL" id="JAUHHV010000008">
    <property type="protein sequence ID" value="KAK1414882.1"/>
    <property type="molecule type" value="Genomic_DNA"/>
</dbReference>
<feature type="compositionally biased region" description="Polar residues" evidence="1">
    <location>
        <begin position="135"/>
        <end position="150"/>
    </location>
</feature>
<dbReference type="AlphaFoldDB" id="A0AAD8K604"/>
<keyword evidence="3" id="KW-1185">Reference proteome</keyword>
<protein>
    <submittedName>
        <fullName evidence="2">Uncharacterized protein</fullName>
    </submittedName>
</protein>